<dbReference type="InterPro" id="IPR028343">
    <property type="entry name" value="FBPtase"/>
</dbReference>
<evidence type="ECO:0000259" key="7">
    <source>
        <dbReference type="Pfam" id="PF18913"/>
    </source>
</evidence>
<evidence type="ECO:0000256" key="5">
    <source>
        <dbReference type="ARBA" id="ARBA00024331"/>
    </source>
</evidence>
<feature type="domain" description="Fructose-1-6-bisphosphatase class 1 C-terminal" evidence="7">
    <location>
        <begin position="28"/>
        <end position="122"/>
    </location>
</feature>
<evidence type="ECO:0000256" key="2">
    <source>
        <dbReference type="ARBA" id="ARBA00011881"/>
    </source>
</evidence>
<dbReference type="Gene3D" id="3.40.190.80">
    <property type="match status" value="1"/>
</dbReference>
<comment type="caution">
    <text evidence="9">The sequence shown here is derived from an EMBL/GenBank/DDBJ whole genome shotgun (WGS) entry which is preliminary data.</text>
</comment>
<dbReference type="GO" id="GO:0042132">
    <property type="term" value="F:fructose 1,6-bisphosphate 1-phosphatase activity"/>
    <property type="evidence" value="ECO:0007669"/>
    <property type="project" value="InterPro"/>
</dbReference>
<dbReference type="Proteomes" id="UP001175353">
    <property type="component" value="Unassembled WGS sequence"/>
</dbReference>
<dbReference type="GO" id="GO:0046872">
    <property type="term" value="F:metal ion binding"/>
    <property type="evidence" value="ECO:0007669"/>
    <property type="project" value="UniProtKB-KW"/>
</dbReference>
<comment type="cofactor">
    <cofactor evidence="1">
        <name>Mg(2+)</name>
        <dbReference type="ChEBI" id="CHEBI:18420"/>
    </cofactor>
</comment>
<evidence type="ECO:0000313" key="10">
    <source>
        <dbReference type="Proteomes" id="UP001175353"/>
    </source>
</evidence>
<evidence type="ECO:0000256" key="6">
    <source>
        <dbReference type="ARBA" id="ARBA00032973"/>
    </source>
</evidence>
<comment type="subunit">
    <text evidence="2">Homotetramer.</text>
</comment>
<keyword evidence="9" id="KW-0378">Hydrolase</keyword>
<evidence type="ECO:0000256" key="3">
    <source>
        <dbReference type="ARBA" id="ARBA00022723"/>
    </source>
</evidence>
<gene>
    <name evidence="9" type="primary">FBP1_7</name>
    <name evidence="9" type="ORF">LTR91_023381</name>
</gene>
<dbReference type="PANTHER" id="PTHR11556:SF1">
    <property type="entry name" value="FRUCTOSE-BISPHOSPHATASE"/>
    <property type="match status" value="1"/>
</dbReference>
<dbReference type="InterPro" id="IPR000146">
    <property type="entry name" value="FBPase_class-1"/>
</dbReference>
<keyword evidence="3" id="KW-0479">Metal-binding</keyword>
<dbReference type="GO" id="GO:0006002">
    <property type="term" value="P:fructose 6-phosphate metabolic process"/>
    <property type="evidence" value="ECO:0007669"/>
    <property type="project" value="TreeGrafter"/>
</dbReference>
<dbReference type="GO" id="GO:0006000">
    <property type="term" value="P:fructose metabolic process"/>
    <property type="evidence" value="ECO:0007669"/>
    <property type="project" value="TreeGrafter"/>
</dbReference>
<dbReference type="AlphaFoldDB" id="A0AAN6H330"/>
<dbReference type="Pfam" id="PF24864">
    <property type="entry name" value="DUF7730"/>
    <property type="match status" value="1"/>
</dbReference>
<dbReference type="GO" id="GO:0005986">
    <property type="term" value="P:sucrose biosynthetic process"/>
    <property type="evidence" value="ECO:0007669"/>
    <property type="project" value="TreeGrafter"/>
</dbReference>
<evidence type="ECO:0000259" key="8">
    <source>
        <dbReference type="Pfam" id="PF24864"/>
    </source>
</evidence>
<dbReference type="GO" id="GO:0005829">
    <property type="term" value="C:cytosol"/>
    <property type="evidence" value="ECO:0007669"/>
    <property type="project" value="TreeGrafter"/>
</dbReference>
<keyword evidence="10" id="KW-1185">Reference proteome</keyword>
<dbReference type="EMBL" id="JAUJLE010000511">
    <property type="protein sequence ID" value="KAK0954317.1"/>
    <property type="molecule type" value="Genomic_DNA"/>
</dbReference>
<proteinExistence type="predicted"/>
<dbReference type="InterPro" id="IPR044015">
    <property type="entry name" value="FBPase_C_dom"/>
</dbReference>
<organism evidence="9 10">
    <name type="scientific">Friedmanniomyces endolithicus</name>
    <dbReference type="NCBI Taxonomy" id="329885"/>
    <lineage>
        <taxon>Eukaryota</taxon>
        <taxon>Fungi</taxon>
        <taxon>Dikarya</taxon>
        <taxon>Ascomycota</taxon>
        <taxon>Pezizomycotina</taxon>
        <taxon>Dothideomycetes</taxon>
        <taxon>Dothideomycetidae</taxon>
        <taxon>Mycosphaerellales</taxon>
        <taxon>Teratosphaeriaceae</taxon>
        <taxon>Friedmanniomyces</taxon>
    </lineage>
</organism>
<evidence type="ECO:0000313" key="9">
    <source>
        <dbReference type="EMBL" id="KAK0954317.1"/>
    </source>
</evidence>
<reference evidence="9" key="1">
    <citation type="submission" date="2023-06" db="EMBL/GenBank/DDBJ databases">
        <title>Black Yeasts Isolated from many extreme environments.</title>
        <authorList>
            <person name="Coleine C."/>
            <person name="Stajich J.E."/>
            <person name="Selbmann L."/>
        </authorList>
    </citation>
    <scope>NUCLEOTIDE SEQUENCE</scope>
    <source>
        <strain evidence="9">CCFEE 5200</strain>
    </source>
</reference>
<accession>A0AAN6H330</accession>
<comment type="pathway">
    <text evidence="5">Carbohydrate biosynthesis.</text>
</comment>
<dbReference type="GO" id="GO:0030388">
    <property type="term" value="P:fructose 1,6-bisphosphate metabolic process"/>
    <property type="evidence" value="ECO:0007669"/>
    <property type="project" value="TreeGrafter"/>
</dbReference>
<evidence type="ECO:0000256" key="4">
    <source>
        <dbReference type="ARBA" id="ARBA00022842"/>
    </source>
</evidence>
<dbReference type="PANTHER" id="PTHR11556">
    <property type="entry name" value="FRUCTOSE-1,6-BISPHOSPHATASE-RELATED"/>
    <property type="match status" value="1"/>
</dbReference>
<dbReference type="GO" id="GO:0006094">
    <property type="term" value="P:gluconeogenesis"/>
    <property type="evidence" value="ECO:0007669"/>
    <property type="project" value="TreeGrafter"/>
</dbReference>
<protein>
    <recommendedName>
        <fullName evidence="6">D-fructose-1,6-bisphosphate 1-phosphohydrolase</fullName>
    </recommendedName>
</protein>
<dbReference type="SUPFAM" id="SSF56655">
    <property type="entry name" value="Carbohydrate phosphatase"/>
    <property type="match status" value="1"/>
</dbReference>
<sequence length="328" mass="37504">MKGGTVDGFTMDNTLGEFILTHPDMKMSKKRAIYSCNEGNSNYWEEPVLEWVNSLKQAEEPYSARYIGYMVADAYRTLLYGGIFAYPADKKSPKSKLRILYECAPMAMVFENAGGQAVNSKMERMIRYGSGFSSPPVRAVSSVYTSGQTALSLEAAARRTIIIYEMVHGGMVLYIGSGTPQVRIYHLVCTRPDKISESDHQFHEITKRPSSAPREDYLEAGVLLPLLITCRKIYSETIHTLYSSNTFQFTSNHGAFRSMKVMIPHHRIQSIRHFRMTMRVPHHPHMNSRSRRDWSALWDFFVNEMTGLQNLYLKFLMLYDTQEGIGKT</sequence>
<dbReference type="Pfam" id="PF18913">
    <property type="entry name" value="FBPase_C"/>
    <property type="match status" value="1"/>
</dbReference>
<name>A0AAN6H330_9PEZI</name>
<keyword evidence="4" id="KW-0460">Magnesium</keyword>
<dbReference type="PRINTS" id="PR00115">
    <property type="entry name" value="F16BPHPHTASE"/>
</dbReference>
<evidence type="ECO:0000256" key="1">
    <source>
        <dbReference type="ARBA" id="ARBA00001946"/>
    </source>
</evidence>
<feature type="domain" description="DUF7730" evidence="8">
    <location>
        <begin position="162"/>
        <end position="317"/>
    </location>
</feature>
<dbReference type="InterPro" id="IPR056632">
    <property type="entry name" value="DUF7730"/>
</dbReference>